<feature type="coiled-coil region" evidence="1">
    <location>
        <begin position="2686"/>
        <end position="2801"/>
    </location>
</feature>
<feature type="coiled-coil region" evidence="1">
    <location>
        <begin position="3344"/>
        <end position="3459"/>
    </location>
</feature>
<feature type="coiled-coil region" evidence="1">
    <location>
        <begin position="596"/>
        <end position="658"/>
    </location>
</feature>
<feature type="coiled-coil region" evidence="1">
    <location>
        <begin position="2241"/>
        <end position="2303"/>
    </location>
</feature>
<feature type="coiled-coil region" evidence="1">
    <location>
        <begin position="1583"/>
        <end position="1645"/>
    </location>
</feature>
<dbReference type="PANTHER" id="PTHR43941:SF1">
    <property type="entry name" value="STRUCTURAL MAINTENANCE OF CHROMOSOMES PROTEIN 2"/>
    <property type="match status" value="1"/>
</dbReference>
<feature type="coiled-coil region" evidence="1">
    <location>
        <begin position="1370"/>
        <end position="1485"/>
    </location>
</feature>
<evidence type="ECO:0000313" key="3">
    <source>
        <dbReference type="EMBL" id="KAL5110363.1"/>
    </source>
</evidence>
<feature type="coiled-coil region" evidence="1">
    <location>
        <begin position="925"/>
        <end position="987"/>
    </location>
</feature>
<feature type="coiled-coil region" evidence="1">
    <location>
        <begin position="3228"/>
        <end position="3290"/>
    </location>
</feature>
<feature type="coiled-coil region" evidence="1">
    <location>
        <begin position="3990"/>
        <end position="4038"/>
    </location>
</feature>
<feature type="coiled-coil region" evidence="1">
    <location>
        <begin position="54"/>
        <end position="169"/>
    </location>
</feature>
<feature type="coiled-coil region" evidence="1">
    <location>
        <begin position="1041"/>
        <end position="1156"/>
    </location>
</feature>
<accession>A0ABR4QMQ2</accession>
<dbReference type="PANTHER" id="PTHR43941">
    <property type="entry name" value="STRUCTURAL MAINTENANCE OF CHROMOSOMES PROTEIN 2"/>
    <property type="match status" value="1"/>
</dbReference>
<dbReference type="EMBL" id="JAKROA010000002">
    <property type="protein sequence ID" value="KAL5110363.1"/>
    <property type="molecule type" value="Genomic_DNA"/>
</dbReference>
<feature type="region of interest" description="Disordered" evidence="2">
    <location>
        <begin position="4549"/>
        <end position="4572"/>
    </location>
</feature>
<feature type="region of interest" description="Disordered" evidence="2">
    <location>
        <begin position="367"/>
        <end position="394"/>
    </location>
</feature>
<organism evidence="3 4">
    <name type="scientific">Taenia crassiceps</name>
    <dbReference type="NCBI Taxonomy" id="6207"/>
    <lineage>
        <taxon>Eukaryota</taxon>
        <taxon>Metazoa</taxon>
        <taxon>Spiralia</taxon>
        <taxon>Lophotrochozoa</taxon>
        <taxon>Platyhelminthes</taxon>
        <taxon>Cestoda</taxon>
        <taxon>Eucestoda</taxon>
        <taxon>Cyclophyllidea</taxon>
        <taxon>Taeniidae</taxon>
        <taxon>Taenia</taxon>
    </lineage>
</organism>
<evidence type="ECO:0000256" key="2">
    <source>
        <dbReference type="SAM" id="MobiDB-lite"/>
    </source>
</evidence>
<feature type="coiled-coil region" evidence="1">
    <location>
        <begin position="3015"/>
        <end position="3130"/>
    </location>
</feature>
<feature type="coiled-coil region" evidence="1">
    <location>
        <begin position="267"/>
        <end position="329"/>
    </location>
</feature>
<name>A0ABR4QMQ2_9CEST</name>
<keyword evidence="1" id="KW-0175">Coiled coil</keyword>
<reference evidence="3 4" key="1">
    <citation type="journal article" date="2022" name="Front. Cell. Infect. Microbiol.">
        <title>The Genomes of Two Strains of Taenia crassiceps the Animal Model for the Study of Human Cysticercosis.</title>
        <authorList>
            <person name="Bobes R.J."/>
            <person name="Estrada K."/>
            <person name="Rios-Valencia D.G."/>
            <person name="Calderon-Gallegos A."/>
            <person name="de la Torre P."/>
            <person name="Carrero J.C."/>
            <person name="Sanchez-Flores A."/>
            <person name="Laclette J.P."/>
        </authorList>
    </citation>
    <scope>NUCLEOTIDE SEQUENCE [LARGE SCALE GENOMIC DNA]</scope>
    <source>
        <strain evidence="3">WFUcys</strain>
    </source>
</reference>
<feature type="coiled-coil region" evidence="1">
    <location>
        <begin position="1254"/>
        <end position="1316"/>
    </location>
</feature>
<evidence type="ECO:0000313" key="4">
    <source>
        <dbReference type="Proteomes" id="UP001651158"/>
    </source>
</evidence>
<feature type="coiled-coil region" evidence="1">
    <location>
        <begin position="3673"/>
        <end position="3788"/>
    </location>
</feature>
<feature type="region of interest" description="Disordered" evidence="2">
    <location>
        <begin position="4759"/>
        <end position="4801"/>
    </location>
</feature>
<feature type="coiled-coil region" evidence="1">
    <location>
        <begin position="2899"/>
        <end position="2961"/>
    </location>
</feature>
<feature type="coiled-coil region" evidence="1">
    <location>
        <begin position="1699"/>
        <end position="1814"/>
    </location>
</feature>
<evidence type="ECO:0000256" key="1">
    <source>
        <dbReference type="SAM" id="Coils"/>
    </source>
</evidence>
<feature type="coiled-coil region" evidence="1">
    <location>
        <begin position="1912"/>
        <end position="1974"/>
    </location>
</feature>
<feature type="coiled-coil region" evidence="1">
    <location>
        <begin position="3915"/>
        <end position="3956"/>
    </location>
</feature>
<sequence length="4897" mass="544350">MTEVSTRLLSQLEDLMSAVNSGEGRVSELMSMVDEVGAREGELRDQVMEKVSRERQLQSELDGERAKVSKLAEDLAAREAEKDALSRSCEEMTGELEKKESERKLLEERMKEVVGARSEEVEVAAVEMEGLRQRVHDLEEEKSRKTEECERLLRDVEVLRDELNEAKARETAATSASMLPVVEPSVVEAVKAEPLLSSVPPVLMEEAPVVVDVCHGYVEEKSAPAVDEGLLVARLSALAEQVSTTSSLQAEVRNSWLVLMEQAESGVASLVRDQVELKARLGELEADVKSLSAEVREKGARVEALTREVVDKEEELERRECSLRELEASMTEVSTRLLSQLEDLMSAVNSGEGRVSELMSMVDEVGAREGESRDQVMEKVSRERQLQSELDGERAKVSKLAEDLAAREAEKDALSRSCEEMTGELEKKESERKLLEERMKEVVGARSEEVEVAAVEMEGLRQRVHDLEEEKSRKTEECERLLRDVEVLRDELNEAKARETAATSASMLPVVEPSVVEAVKAEPLLSSVPPVLMEEAPVVVDVCHGYVEEKSAPAVDEGLLVARLSALAEQVSTTSSLQAEVRNSWLVLMEQAESGVASLVRDQVELKARLGELEADVKSLSAEVREKGARVEALTREVVDKEEELERRECSLRELEASMTEVSTRLLSQLEDLMSAVNSGEGRVSELMSMVDEVGAREGELRDQVMEKVSRERQLQSELDGERAKVSKLAEDLAAREAEKDALSRSCEEMTGELEKKESERKLLEERMKEVVGARSEEVEVAAVEMEGLRQRVHDLEEEKSRKTEECERLLRDVEVLRDELNEAKARETAATSASMLPVVEPSVVEAVKAEPLLSSVPPVLMEEAPVVVDVCHGYVEEKSAPAVDEGLLVARLSALAEQVSTTSSLQAEVRNSWLVLMEQAESGVASLVRDQVELKARLGELEADVKSLSAEVREKGARVEALTREVVDKEEELERRECSLRELEASMTEVSTRLLSQLEDLMSAVNSGEGRVSELMSMVDEVGAREGELRDQVMEKVSRERQLQSELDGERAKVSKLAEDLAAREAEKDALSRSCEEMTGELEKKESERKLLEERMKEVVGARSEEVEVAAVEMEGLRQRVHDLEEEKSRKTEECERLLRDVEVLRDELNEAKARETAATSASMLPVVEPSVVEAVKAEPLLSSVPPVLMEEAPVVVDVCHGYVEEKSAPAVDEGLLVARLSALAEQVSTTSSLQAEVRNSWLVLMEQAESGVASLVRDQVELKARLGELEADVKSLSAEVREKGARVEALTREVVDKEEELERRECSLRELEASMTEVSTRLLSQLEDLMSAVNSGEGRVSELMSMVDEVGAREGELRDQVMEKVSRERQLQSELDGERAKVSKLAEDLAAREAEKDALSRSCEEMTGELEKKESERKLLEERMKEVVGARSEEVEVAAVEMEGLRQRVHDLEEEKSRKTEECERLLRDVEVLRDELNEAKARETAATSASMLPVVEPSVVEAVKAEPLLSSVPPVLMEEAPVVVDVCHGYVEEKSAPAVDEGLLVARLSALAEQVSTTSSLQAEVRNSWLVLMEQAESGVASLVRDQVELKARLGELEADVKSLSAEVREKGARVEALTREVVDKEEELERRECSLRELEASMTEVSTRLLSQLEDLMSAVNSGEGRVSELMSMVDEVGAREGELRDQVMEKVSRERQLQSELDGERAKVSKLAEDLAAREAEKDALSRSCEEMTGELEKKESERKLLEERMKEVVGARSEEVEVAAVEMEGLRQRVHDLEEEKSRKTEECERLLRDVEVLRDELNEAKARETAATSASMLPVVEPSVVEAVKAEPLLSSVPPVLMEEAPVVVDVCHGYVEEKSAPAVDEGLLVARLSALAEQVSTTSSLQAEVRNSWLVLMEQAESGVASLVRDQVELKARLGELEADVKSLSAEVREKGARVEALTREVVDKEEELERRECSLRELEASMTEVSTRLLSQLEDLMSAVNSGEGRVSELMSMVDEVGAREGELRDQVMEKVSRERQLQSELDGERAKVSKLAEDLAAREAEKDALSRSCEEMTGELEKKESERKLLEERMKEVVGARSEEVEVAAVEMEGLRQRVHDLEEEKSRKTEECERLLRDVEVLRDELNEAKARETAATSASMLPVVEPSVVEAVKAEPLLSSVPPVLMEEAPVVVDVCHGYVEEKSAPAVDEGLLVARLSALAEQVSTTSSLQAEVRNSWLVLMEQAESGVASLVRDQVELKARLGELEADVKSLSAEVREKGARVEALTREVVDKEEELERRECSLRELEASMTEVSTRLLSQLEDLMSAVNSGEGRVSELMSMVDEVGAREGELRDQVMEKVSRERQLQSELDGERAKVSKLAEDLAAREAEKDALSRSCEEMTGELEKKESERKLLEERMKEVVGARSEEVEVAAVEMEGLRQRVHDLEEEKSRKTEECERLLRDVEVLRDELNEAKARETAATSASMLPVVEPSVVEAVKAEPLLSSVPPVLMEEAPVVVDVCHGYVEEKSAPAVDEGLLVARLSALAEQVSTTSSLQAEVRNSWLVLMEQAESGVASLVRDQVELKARLGELEADVKSLSAEVREKGARVEALTREVVDKEEELERRECSLRELEASMTEVSTRLLSQLEDLMSAVNSGEGRVSELMSMVDEVGAREGELRDQVMEKVSRERQLQSELDGERAKVSKLAEDLAAREAEKDALSRSCEEMTGELEKKESERKLLEERMKEVVGARSEEVEVAAVEMEGLRQRVHDLEEEKSRKTEECERLLRDVEVLRDELNEAKARETAATSASMLPVVEPSVVEAVKAEPLLSSVPPVLMEEAPVVVDVCHGYVEEKSAPAVDEGLLVARLSALAEQVSTTSSLQAEVRNSWLVLMEQAESGVASLVRDQVELKARLGELEADVKSLSAEVREKGARVEALTREVVDKEEELERRECSLRELEASMTEVSTRLLSQLEDLMSAVNSGEGRVSELMSMVDEVGAREGELRDQVMEKVSRERQLQSELDGERAKVSKLAEDLAAREAEKDALSRSCEEMTGELEKKESERKLLEERMKEVVGARSEEVEVAAVEMEGLRQRVHDLEEEKSRKTEECERLLRDVEVLRDELNEAKARETAATSASMLPVVEPSVVEAVKAEPLLSSVPPVLMEEAPVVVDVCHGYVEEKSAPAVDEGLLVARLSALAEQVSTTSSLQAEVRNSWLVLMEQAESGVASLVRDQVELKARLGELEADVKSLSAEVREKGARVEALTREVVDKEEELERRECSLRELEASMTEVSTRLLSQLEDLMSAVNSGEGRVSELMSMVDEVGAREGELRDQVMEKVSRERQLQSELDGERAKVSKLAEDLAAREAEKDALSRSCEEMTGELEKKESERKLLEERMKEVVGARSEEVEVAAVEMEGLRQRVHDLEEEKSRKTEECERLLRDVEVLRDELNEAKARETAATSASMLPVVEPSVVEAVKAEPLLSSVPPVLMEEAPVVVDVCHGYVEEKSAPAVDEGLLVARLSALAEQVSTTSSLQAEVRNSWLVLMEQAESGVASLVRDQVELKARLGELEADVKSLSAEVREKGARVEALTREVVDKEEELERRECSLRELEASMTEVSTRLLSQLEDLMSAVNSGEGRVSELMSMVDEVGAREGELRDQVMEKVSRERQLQSELDGERAKVSKLAEDLAAREAEKDALSRSCEEMTGELEKKESERKLLEERMKEVVGARSEEVEVAAVEMEGLRQRVHDLEEEKSRKTEECERLLRDVEVLRDELNEAKARETAATSASMLPVVEPSVVDELNERINELVSSAAHDASVFAVDMEEMRQRLYVVEDEKSRIATECDRLSSELQLLLRELNELRHLKSLTLSSSLMPRADSAVVDALNQRIEQVVAASSHDAEVAAMQMDEMRHRIYDLEDEKLRKTQECDRLLQKVDSLTQEINVFKAQGSANVSTKSLSELVHFKDLKERKEYEVGARSEEVEVAAVEMEGLRQRVHDLEEEKSRKTEECERLLRDVEVLRDELNEAKARETAATSASMLPVVESGVSNTSFGGSYHPSAVAVCCAGDSSAFANNVVVSSVANNPYISSSLSHSCGASVGTSFVGNHHEDFCPLTLSPFYASLLEKVFILQHFVHEISNVVSIPSSFLDFPVISSSVSSLSARLSACLFDLKFAFNSLALASNAMDVGTNRNKDRISPLHFQPCDSSFLSSAADFLILGGIEERDQECDSSSSAHSLLCVAACLHAQLQRFILQVFGCAEEKPTLDDTAKLIMSSWSDFFTKLQNLCHRAPSKLQLSPNAPITGLACICHLPPSEVDQQLNAQFNLKPELSAFTSALTAQTPQPKCLSAYPPKSNFWTKYYSQSEPNLDLSVEQELQKRNTIRSLDSFSRYLSIYTGHCMKPSPFPLATLADQLSKLRLWLVDDTRRSYNASAITKAPYPSVSFEIPSTELYLRRLLNIRDTEVLYLLKNLPGGENLINRSSTPNVFPSRDCTAAQLELMSNWDMVQPIDPSCLPVYRVKLPEVDEVPVVTSVHRSESPAVEATLLSPNDIPPNPSTSASEASLNSLSFESKSEIKFLLRRCWNLLKEMVSTLKRSSRSKVLQTRADELLDTSLRLSRLLNGDPGTSTEYEATADSVAHVDFKRIPDSPGLPRKWSRAPIQELIWAIETLDDVEELRSLAHLLTQQYNAVGTTLEQQLNVNRDLRDRLREANNHLARIYLGVSQGNQRLAVMTERLLVEAQKHDEICSTCEDTISPKPHSQNPISADDAETCAQSGPSDPSKPATLPPSSQKPKRHGKLLVLVVDSINVEVVQEKNTGYLNCTMVLEESQMNQASWYYGEKQISIGSKLLEPVRIGLYGLEKYQARFFPGRPDFAPNMPEISTFLFVNE</sequence>
<comment type="caution">
    <text evidence="3">The sequence shown here is derived from an EMBL/GenBank/DDBJ whole genome shotgun (WGS) entry which is preliminary data.</text>
</comment>
<feature type="coiled-coil region" evidence="1">
    <location>
        <begin position="3557"/>
        <end position="3619"/>
    </location>
</feature>
<dbReference type="Proteomes" id="UP001651158">
    <property type="component" value="Unassembled WGS sequence"/>
</dbReference>
<feature type="coiled-coil region" evidence="1">
    <location>
        <begin position="712"/>
        <end position="827"/>
    </location>
</feature>
<protein>
    <submittedName>
        <fullName evidence="3">Uncharacterized protein</fullName>
    </submittedName>
</protein>
<feature type="coiled-coil region" evidence="1">
    <location>
        <begin position="2357"/>
        <end position="2472"/>
    </location>
</feature>
<gene>
    <name evidence="3" type="ORF">TcWFU_005200</name>
</gene>
<feature type="coiled-coil region" evidence="1">
    <location>
        <begin position="2028"/>
        <end position="2143"/>
    </location>
</feature>
<dbReference type="Gene3D" id="1.10.287.1490">
    <property type="match status" value="11"/>
</dbReference>
<proteinExistence type="predicted"/>
<keyword evidence="4" id="KW-1185">Reference proteome</keyword>
<feature type="coiled-coil region" evidence="1">
    <location>
        <begin position="2570"/>
        <end position="2632"/>
    </location>
</feature>